<evidence type="ECO:0000256" key="4">
    <source>
        <dbReference type="ARBA" id="ARBA00022837"/>
    </source>
</evidence>
<evidence type="ECO:0000256" key="2">
    <source>
        <dbReference type="ARBA" id="ARBA00022525"/>
    </source>
</evidence>
<evidence type="ECO:0000313" key="7">
    <source>
        <dbReference type="Proteomes" id="UP000070457"/>
    </source>
</evidence>
<keyword evidence="3" id="KW-0732">Signal</keyword>
<dbReference type="InterPro" id="IPR053180">
    <property type="entry name" value="Ca-binding_acidic-repeat"/>
</dbReference>
<comment type="subcellular location">
    <subcellularLocation>
        <location evidence="1">Secreted</location>
    </subcellularLocation>
</comment>
<evidence type="ECO:0000256" key="5">
    <source>
        <dbReference type="SAM" id="MobiDB-lite"/>
    </source>
</evidence>
<dbReference type="PANTHER" id="PTHR37467:SF1">
    <property type="entry name" value="EXPORTED CALCIUM-BINDING GLYCOPROTEIN"/>
    <property type="match status" value="1"/>
</dbReference>
<proteinExistence type="predicted"/>
<feature type="compositionally biased region" description="Acidic residues" evidence="5">
    <location>
        <begin position="852"/>
        <end position="920"/>
    </location>
</feature>
<accession>A0A136LZ87</accession>
<reference evidence="6 7" key="1">
    <citation type="submission" date="2015-02" db="EMBL/GenBank/DDBJ databases">
        <title>Improved understanding of the partial-nitritation anammox process through 23 genomes representing the majority of the microbial community.</title>
        <authorList>
            <person name="Speth D.R."/>
            <person name="In T Zandt M."/>
            <person name="Guerrero Cruz S."/>
            <person name="Jetten M.S."/>
            <person name="Dutilh B.E."/>
        </authorList>
    </citation>
    <scope>NUCLEOTIDE SEQUENCE [LARGE SCALE GENOMIC DNA]</scope>
    <source>
        <strain evidence="6">OLB20</strain>
    </source>
</reference>
<evidence type="ECO:0000313" key="6">
    <source>
        <dbReference type="EMBL" id="KXK26970.1"/>
    </source>
</evidence>
<dbReference type="PATRIC" id="fig|1617426.3.peg.980"/>
<keyword evidence="2" id="KW-0964">Secreted</keyword>
<dbReference type="AlphaFoldDB" id="A0A136LZ87"/>
<gene>
    <name evidence="6" type="ORF">TR69_WS6001000994</name>
</gene>
<sequence>MQSFSVRTFIVSGAVLCLTALAAVVISQLLQLRDNQPSVAGQTLVFSGTPAGFNAGPVTRTRSTDISPTDGGVFLGSPQVYDQVGYEGFFLKKFDRHGNLLWNTSYNADDYGVDYDLYVPTEVIGNDMVVREDGAGGAYVVYGDWNYQYIAWHFDSNGNATWGPTLVGVHDDFPDNTRYSLGVGTDGNLVIYWGSYSTCTYDIVKYERTSGSILASHTVFDLNAYFCGVEEFTVQDFEIVGNDVYIMMINIGGMDPTTITVENEQSGTITPVVGTNIYKLNGTTLEMEWMANVNPFINYSEGTIRSDLKYDPVLSRFNILSFSVDEDNDGNPIAQELYFQRMDLSGSKEFPGNGLLVHGVPVTDWINLMSSFEFWEEFKTRALDVDDTGTAHFVYQDYNQTTDEDRLIYNGVRPDGSFVYPAPGLVIDTNYVFDWDHWVVIASGNGFYLLRTDNQVSPGMPDEPDTFIIEYYEYNGFGVTVTDSWTYGGPGVPYEVPLWLTSDREVNLTGLDENHGWLWFDYAVNRDPTWVSGDLNWDETERYFNRVAFSCPYNPYFLLRVQENNQLPLAEEITMVRDGTADDDGDGLADFYGVVLEGISGPLAPYVVEDATVRVAYVDGADMEVADAWNQTITSDPLSQGGMYLEPPHAGRIKLTASYPGCDDQVAYVNVVDTGTPPSCPAQPDFRLMVRPQGVNWFGQEITVEQGTIVETLLTSDDSDPAANPYAGETIYYWYDPEGDVLLESAVNSLTSAAFPLNVSTPDTGTLLLTVNNAQCGVSTAQVTVVTAGSTPTPTFSPTPTPTSTPSPSPSASVTTTAGPTGSSTATPTATTADITPTATPTPTPSITPVDPNDEDGDGLTNEEEIELGTDPNDPDTDDDGLTDGFEVEYDSDGSDLDPLDPDTDEDGTEDGFEDFDDDGLNNIEEQVYGTNPFIPDTDRDGAGDGEEIEGCTYAPGTTTCEDSTRGKTDPLVPDNELTPDRYCPTPSRSATRYRRSAVISADWCINY</sequence>
<dbReference type="PANTHER" id="PTHR37467">
    <property type="entry name" value="EXPORTED CALCIUM-BINDING GLYCOPROTEIN-RELATED"/>
    <property type="match status" value="1"/>
</dbReference>
<evidence type="ECO:0000256" key="1">
    <source>
        <dbReference type="ARBA" id="ARBA00004613"/>
    </source>
</evidence>
<name>A0A136LZ87_9BACT</name>
<dbReference type="STRING" id="1617426.TR69_WS6001000994"/>
<dbReference type="Pfam" id="PF18884">
    <property type="entry name" value="TSP3_bac"/>
    <property type="match status" value="1"/>
</dbReference>
<keyword evidence="4" id="KW-0106">Calcium</keyword>
<feature type="compositionally biased region" description="Low complexity" evidence="5">
    <location>
        <begin position="810"/>
        <end position="839"/>
    </location>
</feature>
<dbReference type="EMBL" id="JYNZ01000003">
    <property type="protein sequence ID" value="KXK26970.1"/>
    <property type="molecule type" value="Genomic_DNA"/>
</dbReference>
<evidence type="ECO:0000256" key="3">
    <source>
        <dbReference type="ARBA" id="ARBA00022729"/>
    </source>
</evidence>
<dbReference type="Proteomes" id="UP000070457">
    <property type="component" value="Unassembled WGS sequence"/>
</dbReference>
<protein>
    <submittedName>
        <fullName evidence="6">Uncharacterized protein</fullName>
    </submittedName>
</protein>
<organism evidence="6 7">
    <name type="scientific">candidate division WS6 bacterium OLB20</name>
    <dbReference type="NCBI Taxonomy" id="1617426"/>
    <lineage>
        <taxon>Bacteria</taxon>
        <taxon>Candidatus Dojkabacteria</taxon>
    </lineage>
</organism>
<comment type="caution">
    <text evidence="6">The sequence shown here is derived from an EMBL/GenBank/DDBJ whole genome shotgun (WGS) entry which is preliminary data.</text>
</comment>
<dbReference type="InterPro" id="IPR059100">
    <property type="entry name" value="TSP3_bac"/>
</dbReference>
<feature type="compositionally biased region" description="Pro residues" evidence="5">
    <location>
        <begin position="795"/>
        <end position="809"/>
    </location>
</feature>
<feature type="region of interest" description="Disordered" evidence="5">
    <location>
        <begin position="789"/>
        <end position="989"/>
    </location>
</feature>